<accession>A0AAV5NW10</accession>
<reference evidence="8" key="1">
    <citation type="journal article" date="2019" name="Int. J. Syst. Evol. Microbiol.">
        <title>The Global Catalogue of Microorganisms (GCM) 10K type strain sequencing project: providing services to taxonomists for standard genome sequencing and annotation.</title>
        <authorList>
            <consortium name="The Broad Institute Genomics Platform"/>
            <consortium name="The Broad Institute Genome Sequencing Center for Infectious Disease"/>
            <person name="Wu L."/>
            <person name="Ma J."/>
        </authorList>
    </citation>
    <scope>NUCLEOTIDE SEQUENCE [LARGE SCALE GENOMIC DNA]</scope>
    <source>
        <strain evidence="8">NBRC 15640</strain>
    </source>
</reference>
<evidence type="ECO:0000256" key="5">
    <source>
        <dbReference type="SAM" id="Phobius"/>
    </source>
</evidence>
<keyword evidence="3 5" id="KW-1133">Transmembrane helix</keyword>
<dbReference type="Pfam" id="PF04932">
    <property type="entry name" value="Wzy_C"/>
    <property type="match status" value="1"/>
</dbReference>
<sequence length="411" mass="45533">MQKIYLNKAYYYLTAVVLTLLMLSLPTSKAGMNIFSALLALGGFGYAIFNVKTLTKLEKFAFLFCIATYSIGGIESYALHASELDFAYYMQKNSFWLLIPVFILILKHEQLKNLACIAFILAATIAGIESLYDAYLANFDVYARSTGFLGHSRHANSMLLSIGLSLIYLNKKETGTAIKSLLWGCIIIAILSLLVSGSRGAWLGGGAMLLYVIIRFHKALIKPGVILAILVAVIASISFPDKVERYVERAKSIVHLELSGLARLTMWRGGLEYMGHQVSDSPITLIAGSGMYSAKEKYLSYVDALQPEEREHLLTDGSVFGGSDFHNSILDVFVKSGVLYATLFFGSWAFVISKAMKGTNQDIFACRYVIAYFVGLFVIYQFYTIAQDYATYATAFAVSLLLSEMMREKEA</sequence>
<dbReference type="Proteomes" id="UP001156690">
    <property type="component" value="Unassembled WGS sequence"/>
</dbReference>
<keyword evidence="8" id="KW-1185">Reference proteome</keyword>
<protein>
    <recommendedName>
        <fullName evidence="6">O-antigen ligase-related domain-containing protein</fullName>
    </recommendedName>
</protein>
<dbReference type="InterPro" id="IPR051533">
    <property type="entry name" value="WaaL-like"/>
</dbReference>
<evidence type="ECO:0000256" key="1">
    <source>
        <dbReference type="ARBA" id="ARBA00004141"/>
    </source>
</evidence>
<evidence type="ECO:0000256" key="3">
    <source>
        <dbReference type="ARBA" id="ARBA00022989"/>
    </source>
</evidence>
<evidence type="ECO:0000313" key="7">
    <source>
        <dbReference type="EMBL" id="GLQ74613.1"/>
    </source>
</evidence>
<dbReference type="InterPro" id="IPR007016">
    <property type="entry name" value="O-antigen_ligase-rel_domated"/>
</dbReference>
<dbReference type="PANTHER" id="PTHR37422:SF13">
    <property type="entry name" value="LIPOPOLYSACCHARIDE BIOSYNTHESIS PROTEIN PA4999-RELATED"/>
    <property type="match status" value="1"/>
</dbReference>
<dbReference type="AlphaFoldDB" id="A0AAV5NW10"/>
<organism evidence="7 8">
    <name type="scientific">Vibrio penaeicida</name>
    <dbReference type="NCBI Taxonomy" id="104609"/>
    <lineage>
        <taxon>Bacteria</taxon>
        <taxon>Pseudomonadati</taxon>
        <taxon>Pseudomonadota</taxon>
        <taxon>Gammaproteobacteria</taxon>
        <taxon>Vibrionales</taxon>
        <taxon>Vibrionaceae</taxon>
        <taxon>Vibrio</taxon>
    </lineage>
</organism>
<evidence type="ECO:0000256" key="4">
    <source>
        <dbReference type="ARBA" id="ARBA00023136"/>
    </source>
</evidence>
<name>A0AAV5NW10_9VIBR</name>
<comment type="caution">
    <text evidence="7">The sequence shown here is derived from an EMBL/GenBank/DDBJ whole genome shotgun (WGS) entry which is preliminary data.</text>
</comment>
<dbReference type="RefSeq" id="WP_126608108.1">
    <property type="nucleotide sequence ID" value="NZ_AP025144.1"/>
</dbReference>
<feature type="transmembrane region" description="Helical" evidence="5">
    <location>
        <begin position="220"/>
        <end position="240"/>
    </location>
</feature>
<feature type="transmembrane region" description="Helical" evidence="5">
    <location>
        <begin position="61"/>
        <end position="80"/>
    </location>
</feature>
<keyword evidence="2 5" id="KW-0812">Transmembrane</keyword>
<feature type="transmembrane region" description="Helical" evidence="5">
    <location>
        <begin position="9"/>
        <end position="25"/>
    </location>
</feature>
<feature type="transmembrane region" description="Helical" evidence="5">
    <location>
        <begin position="31"/>
        <end position="49"/>
    </location>
</feature>
<evidence type="ECO:0000313" key="8">
    <source>
        <dbReference type="Proteomes" id="UP001156690"/>
    </source>
</evidence>
<feature type="domain" description="O-antigen ligase-related" evidence="6">
    <location>
        <begin position="186"/>
        <end position="344"/>
    </location>
</feature>
<evidence type="ECO:0000256" key="2">
    <source>
        <dbReference type="ARBA" id="ARBA00022692"/>
    </source>
</evidence>
<feature type="transmembrane region" description="Helical" evidence="5">
    <location>
        <begin position="181"/>
        <end position="214"/>
    </location>
</feature>
<gene>
    <name evidence="7" type="ORF">GCM10007932_39740</name>
</gene>
<feature type="transmembrane region" description="Helical" evidence="5">
    <location>
        <begin position="152"/>
        <end position="169"/>
    </location>
</feature>
<proteinExistence type="predicted"/>
<evidence type="ECO:0000259" key="6">
    <source>
        <dbReference type="Pfam" id="PF04932"/>
    </source>
</evidence>
<keyword evidence="4 5" id="KW-0472">Membrane</keyword>
<feature type="transmembrane region" description="Helical" evidence="5">
    <location>
        <begin position="364"/>
        <end position="383"/>
    </location>
</feature>
<feature type="transmembrane region" description="Helical" evidence="5">
    <location>
        <begin position="86"/>
        <end position="106"/>
    </location>
</feature>
<dbReference type="EMBL" id="BSNX01000056">
    <property type="protein sequence ID" value="GLQ74613.1"/>
    <property type="molecule type" value="Genomic_DNA"/>
</dbReference>
<feature type="transmembrane region" description="Helical" evidence="5">
    <location>
        <begin position="113"/>
        <end position="132"/>
    </location>
</feature>
<dbReference type="PANTHER" id="PTHR37422">
    <property type="entry name" value="TEICHURONIC ACID BIOSYNTHESIS PROTEIN TUAE"/>
    <property type="match status" value="1"/>
</dbReference>
<dbReference type="GO" id="GO:0016020">
    <property type="term" value="C:membrane"/>
    <property type="evidence" value="ECO:0007669"/>
    <property type="project" value="UniProtKB-SubCell"/>
</dbReference>
<comment type="subcellular location">
    <subcellularLocation>
        <location evidence="1">Membrane</location>
        <topology evidence="1">Multi-pass membrane protein</topology>
    </subcellularLocation>
</comment>